<feature type="domain" description="DUF1285" evidence="2">
    <location>
        <begin position="83"/>
        <end position="171"/>
    </location>
</feature>
<keyword evidence="4" id="KW-1185">Reference proteome</keyword>
<dbReference type="EMBL" id="RRZA01000018">
    <property type="protein sequence ID" value="MBE0457339.1"/>
    <property type="molecule type" value="Genomic_DNA"/>
</dbReference>
<name>A0ABR9FKK0_9GAMM</name>
<evidence type="ECO:0000313" key="4">
    <source>
        <dbReference type="Proteomes" id="UP000707245"/>
    </source>
</evidence>
<sequence length="173" mass="19649">MQSLPELAKLLEQPGKPFADWQPQHCGELPIQINEQGEWFYAGSKINRLAMVKLFASVLCKEQGAYYLKTPVEKIAITVCDAPFIVVDWCFEMTEQGQVLCCIDNLARTWLITPAQPIVVQDYQGQAVPYIQLPYGCSARVSRSVFYQWAEIAQADKQGYFIQSAGQRFYLNV</sequence>
<comment type="caution">
    <text evidence="3">The sequence shown here is derived from an EMBL/GenBank/DDBJ whole genome shotgun (WGS) entry which is preliminary data.</text>
</comment>
<dbReference type="Gene3D" id="3.10.540.10">
    <property type="entry name" value="duf1285 like domain"/>
    <property type="match status" value="1"/>
</dbReference>
<proteinExistence type="predicted"/>
<dbReference type="InterPro" id="IPR048342">
    <property type="entry name" value="DUF1285_C"/>
</dbReference>
<dbReference type="RefSeq" id="WP_192541302.1">
    <property type="nucleotide sequence ID" value="NZ_JBQELX010000017.1"/>
</dbReference>
<dbReference type="InterPro" id="IPR023361">
    <property type="entry name" value="DUF1285_beta_roll_sf"/>
</dbReference>
<evidence type="ECO:0000259" key="1">
    <source>
        <dbReference type="Pfam" id="PF06938"/>
    </source>
</evidence>
<dbReference type="InterPro" id="IPR048341">
    <property type="entry name" value="DUF1285_N"/>
</dbReference>
<gene>
    <name evidence="3" type="ORF">EI167_07715</name>
</gene>
<accession>A0ABR9FKK0</accession>
<feature type="domain" description="DUF1285" evidence="1">
    <location>
        <begin position="17"/>
        <end position="82"/>
    </location>
</feature>
<dbReference type="Proteomes" id="UP000707245">
    <property type="component" value="Unassembled WGS sequence"/>
</dbReference>
<dbReference type="Pfam" id="PF21028">
    <property type="entry name" value="DUF1285_C"/>
    <property type="match status" value="1"/>
</dbReference>
<reference evidence="3 4" key="1">
    <citation type="submission" date="2020-07" db="EMBL/GenBank/DDBJ databases">
        <title>Halophilic bacteria isolated from french cheeses.</title>
        <authorList>
            <person name="Kothe C.I."/>
            <person name="Farah-Kraiem B."/>
            <person name="Renault P."/>
            <person name="Dridi B."/>
        </authorList>
    </citation>
    <scope>NUCLEOTIDE SEQUENCE [LARGE SCALE GENOMIC DNA]</scope>
    <source>
        <strain evidence="3 4">FME14</strain>
    </source>
</reference>
<evidence type="ECO:0000259" key="2">
    <source>
        <dbReference type="Pfam" id="PF21028"/>
    </source>
</evidence>
<dbReference type="Pfam" id="PF06938">
    <property type="entry name" value="DUF1285_N"/>
    <property type="match status" value="1"/>
</dbReference>
<protein>
    <submittedName>
        <fullName evidence="3">DUF1285 domain-containing protein</fullName>
    </submittedName>
</protein>
<dbReference type="Gene3D" id="2.30.270.10">
    <property type="entry name" value="duf1285 protein"/>
    <property type="match status" value="1"/>
</dbReference>
<evidence type="ECO:0000313" key="3">
    <source>
        <dbReference type="EMBL" id="MBE0457339.1"/>
    </source>
</evidence>
<organism evidence="3 4">
    <name type="scientific">Pseudoalteromonas prydzensis</name>
    <dbReference type="NCBI Taxonomy" id="182141"/>
    <lineage>
        <taxon>Bacteria</taxon>
        <taxon>Pseudomonadati</taxon>
        <taxon>Pseudomonadota</taxon>
        <taxon>Gammaproteobacteria</taxon>
        <taxon>Alteromonadales</taxon>
        <taxon>Pseudoalteromonadaceae</taxon>
        <taxon>Pseudoalteromonas</taxon>
    </lineage>
</organism>